<dbReference type="InterPro" id="IPR003439">
    <property type="entry name" value="ABC_transporter-like_ATP-bd"/>
</dbReference>
<feature type="domain" description="ABC transporter" evidence="5">
    <location>
        <begin position="6"/>
        <end position="509"/>
    </location>
</feature>
<sequence length="509" mass="56568">MNTPLLTIRNLSKSYGPIQIFSDISFDIYQNEIVGLAGENGAGKSTILKALAGVISTDEGAMQLNGRTYLPKNYNDAVCHGISMVFQEQALLPNLQVYENIFFGYEEHFPKFWFGLDTQKMKSLAQNKLEELGLGHLDATAITGHLPFHDRQMVEIARSFILADFLNISHPVILLDEPTAAIGEKEVKLLFDCITRLRSVASFIIVTHKLSEYQTLCDRLYILKDGNMAGELEKDNLKEDAIHELMVGRKRNQAFYKEEMQREELGPVRLQVSDLKGLGLKSISFDLHQGEVLGLGGLVGCGKEDVVRAIIGHSPFVSTGTVKKDGTEIAVKGRLQQSRNHGIGYVPKERKTEGILPMMSVAQNISLAVLDKISLFPKVLSKKREDNLAASFIEKLSINTSSSYQLINNLSGGNQQKAVLARWLARDVDVLILDCPTRGVDVGAKEEIFTIIRELTQHNVSVLLVTDDLLELIGLSNRILVMREGEITAEITAQTDNKPTEKDIVQYMV</sequence>
<dbReference type="SUPFAM" id="SSF52540">
    <property type="entry name" value="P-loop containing nucleoside triphosphate hydrolases"/>
    <property type="match status" value="2"/>
</dbReference>
<evidence type="ECO:0000256" key="4">
    <source>
        <dbReference type="ARBA" id="ARBA00022840"/>
    </source>
</evidence>
<dbReference type="Gene3D" id="3.40.50.300">
    <property type="entry name" value="P-loop containing nucleotide triphosphate hydrolases"/>
    <property type="match status" value="2"/>
</dbReference>
<dbReference type="Proteomes" id="UP000016895">
    <property type="component" value="Chromosome 2"/>
</dbReference>
<dbReference type="PROSITE" id="PS00211">
    <property type="entry name" value="ABC_TRANSPORTER_1"/>
    <property type="match status" value="1"/>
</dbReference>
<dbReference type="PANTHER" id="PTHR43790">
    <property type="entry name" value="CARBOHYDRATE TRANSPORT ATP-BINDING PROTEIN MG119-RELATED"/>
    <property type="match status" value="1"/>
</dbReference>
<keyword evidence="2" id="KW-0677">Repeat</keyword>
<dbReference type="PROSITE" id="PS50893">
    <property type="entry name" value="ABC_TRANSPORTER_2"/>
    <property type="match status" value="1"/>
</dbReference>
<dbReference type="Pfam" id="PF00005">
    <property type="entry name" value="ABC_tran"/>
    <property type="match status" value="2"/>
</dbReference>
<dbReference type="InterPro" id="IPR003593">
    <property type="entry name" value="AAA+_ATPase"/>
</dbReference>
<proteinExistence type="predicted"/>
<dbReference type="GO" id="GO:0016887">
    <property type="term" value="F:ATP hydrolysis activity"/>
    <property type="evidence" value="ECO:0007669"/>
    <property type="project" value="InterPro"/>
</dbReference>
<dbReference type="InterPro" id="IPR027417">
    <property type="entry name" value="P-loop_NTPase"/>
</dbReference>
<dbReference type="InterPro" id="IPR017871">
    <property type="entry name" value="ABC_transporter-like_CS"/>
</dbReference>
<evidence type="ECO:0000256" key="2">
    <source>
        <dbReference type="ARBA" id="ARBA00022737"/>
    </source>
</evidence>
<evidence type="ECO:0000256" key="3">
    <source>
        <dbReference type="ARBA" id="ARBA00022741"/>
    </source>
</evidence>
<dbReference type="PANTHER" id="PTHR43790:SF9">
    <property type="entry name" value="GALACTOFURANOSE TRANSPORTER ATP-BINDING PROTEIN YTFR"/>
    <property type="match status" value="1"/>
</dbReference>
<dbReference type="STRING" id="28173.VIBNI_B0444"/>
<gene>
    <name evidence="6" type="ORF">VIBNI_B0444</name>
</gene>
<keyword evidence="3" id="KW-0547">Nucleotide-binding</keyword>
<dbReference type="InterPro" id="IPR050107">
    <property type="entry name" value="ABC_carbohydrate_import_ATPase"/>
</dbReference>
<dbReference type="SMART" id="SM00382">
    <property type="entry name" value="AAA"/>
    <property type="match status" value="2"/>
</dbReference>
<keyword evidence="4" id="KW-0067">ATP-binding</keyword>
<dbReference type="RefSeq" id="WP_022560887.1">
    <property type="nucleotide sequence ID" value="NC_022543.1"/>
</dbReference>
<keyword evidence="1" id="KW-0813">Transport</keyword>
<organism evidence="6 7">
    <name type="scientific">Vibrio nigripulchritudo</name>
    <dbReference type="NCBI Taxonomy" id="28173"/>
    <lineage>
        <taxon>Bacteria</taxon>
        <taxon>Pseudomonadati</taxon>
        <taxon>Pseudomonadota</taxon>
        <taxon>Gammaproteobacteria</taxon>
        <taxon>Vibrionales</taxon>
        <taxon>Vibrionaceae</taxon>
        <taxon>Vibrio</taxon>
    </lineage>
</organism>
<evidence type="ECO:0000313" key="6">
    <source>
        <dbReference type="EMBL" id="CCO60257.1"/>
    </source>
</evidence>
<evidence type="ECO:0000256" key="1">
    <source>
        <dbReference type="ARBA" id="ARBA00022448"/>
    </source>
</evidence>
<name>U4K4Q8_9VIBR</name>
<evidence type="ECO:0000259" key="5">
    <source>
        <dbReference type="PROSITE" id="PS50893"/>
    </source>
</evidence>
<reference evidence="6 7" key="1">
    <citation type="journal article" date="2013" name="ISME J.">
        <title>Comparative genomics of pathogenic lineages of Vibrio nigripulchritudo identifies virulence-associated traits.</title>
        <authorList>
            <person name="Goudenege D."/>
            <person name="Labreuche Y."/>
            <person name="Krin E."/>
            <person name="Ansquer D."/>
            <person name="Mangenot S."/>
            <person name="Calteau A."/>
            <person name="Medigue C."/>
            <person name="Mazel D."/>
            <person name="Polz M.F."/>
            <person name="Le Roux F."/>
        </authorList>
    </citation>
    <scope>NUCLEOTIDE SEQUENCE [LARGE SCALE GENOMIC DNA]</scope>
    <source>
        <strain evidence="7">SnF1</strain>
    </source>
</reference>
<dbReference type="PATRIC" id="fig|1260221.3.peg.4114"/>
<dbReference type="OrthoDB" id="9805029at2"/>
<protein>
    <submittedName>
        <fullName evidence="6">Putative Monosaccharide-transporting ATPase</fullName>
    </submittedName>
</protein>
<dbReference type="AlphaFoldDB" id="U4K4Q8"/>
<keyword evidence="7" id="KW-1185">Reference proteome</keyword>
<dbReference type="CDD" id="cd03215">
    <property type="entry name" value="ABC_Carb_Monos_II"/>
    <property type="match status" value="1"/>
</dbReference>
<dbReference type="KEGG" id="vni:VIBNI_B0444"/>
<dbReference type="EMBL" id="FO203527">
    <property type="protein sequence ID" value="CCO60257.1"/>
    <property type="molecule type" value="Genomic_DNA"/>
</dbReference>
<evidence type="ECO:0000313" key="7">
    <source>
        <dbReference type="Proteomes" id="UP000016895"/>
    </source>
</evidence>
<accession>U4K4Q8</accession>
<dbReference type="CDD" id="cd03216">
    <property type="entry name" value="ABC_Carb_Monos_I"/>
    <property type="match status" value="1"/>
</dbReference>
<dbReference type="GO" id="GO:0005524">
    <property type="term" value="F:ATP binding"/>
    <property type="evidence" value="ECO:0007669"/>
    <property type="project" value="UniProtKB-KW"/>
</dbReference>